<keyword evidence="3" id="KW-1185">Reference proteome</keyword>
<organism evidence="2 3">
    <name type="scientific">Streptomyces phaeofaciens</name>
    <dbReference type="NCBI Taxonomy" id="68254"/>
    <lineage>
        <taxon>Bacteria</taxon>
        <taxon>Bacillati</taxon>
        <taxon>Actinomycetota</taxon>
        <taxon>Actinomycetes</taxon>
        <taxon>Kitasatosporales</taxon>
        <taxon>Streptomycetaceae</taxon>
        <taxon>Streptomyces</taxon>
    </lineage>
</organism>
<evidence type="ECO:0000313" key="2">
    <source>
        <dbReference type="EMBL" id="GGT95408.1"/>
    </source>
</evidence>
<evidence type="ECO:0000256" key="1">
    <source>
        <dbReference type="SAM" id="MobiDB-lite"/>
    </source>
</evidence>
<gene>
    <name evidence="2" type="ORF">GCM10010226_86340</name>
</gene>
<reference evidence="2" key="1">
    <citation type="journal article" date="2014" name="Int. J. Syst. Evol. Microbiol.">
        <title>Complete genome sequence of Corynebacterium casei LMG S-19264T (=DSM 44701T), isolated from a smear-ripened cheese.</title>
        <authorList>
            <consortium name="US DOE Joint Genome Institute (JGI-PGF)"/>
            <person name="Walter F."/>
            <person name="Albersmeier A."/>
            <person name="Kalinowski J."/>
            <person name="Ruckert C."/>
        </authorList>
    </citation>
    <scope>NUCLEOTIDE SEQUENCE</scope>
    <source>
        <strain evidence="2">JCM 4125</strain>
    </source>
</reference>
<dbReference type="Proteomes" id="UP000646776">
    <property type="component" value="Unassembled WGS sequence"/>
</dbReference>
<protein>
    <submittedName>
        <fullName evidence="2">Uncharacterized protein</fullName>
    </submittedName>
</protein>
<comment type="caution">
    <text evidence="2">The sequence shown here is derived from an EMBL/GenBank/DDBJ whole genome shotgun (WGS) entry which is preliminary data.</text>
</comment>
<evidence type="ECO:0000313" key="3">
    <source>
        <dbReference type="Proteomes" id="UP000646776"/>
    </source>
</evidence>
<dbReference type="EMBL" id="BMSA01000048">
    <property type="protein sequence ID" value="GGT95408.1"/>
    <property type="molecule type" value="Genomic_DNA"/>
</dbReference>
<dbReference type="AlphaFoldDB" id="A0A918M0N0"/>
<sequence length="112" mass="12549">MVGWGSDADPMPGQRKRKRKERDSRARTAARTAPDKGHWEVVFETRDVSEFNAHLRGLRAGKERFDGELARIDTLCGRLSHPTVYRLSMFVPYSAGDPDRERLEDGSCGGSG</sequence>
<name>A0A918M0N0_9ACTN</name>
<accession>A0A918M0N0</accession>
<proteinExistence type="predicted"/>
<reference evidence="2" key="2">
    <citation type="submission" date="2020-09" db="EMBL/GenBank/DDBJ databases">
        <authorList>
            <person name="Sun Q."/>
            <person name="Ohkuma M."/>
        </authorList>
    </citation>
    <scope>NUCLEOTIDE SEQUENCE</scope>
    <source>
        <strain evidence="2">JCM 4125</strain>
    </source>
</reference>
<feature type="region of interest" description="Disordered" evidence="1">
    <location>
        <begin position="1"/>
        <end position="35"/>
    </location>
</feature>